<accession>A0ACB6ZJA9</accession>
<protein>
    <submittedName>
        <fullName evidence="1">PLP-dependent transferase</fullName>
    </submittedName>
</protein>
<dbReference type="Proteomes" id="UP000886501">
    <property type="component" value="Unassembled WGS sequence"/>
</dbReference>
<dbReference type="EMBL" id="MU117997">
    <property type="protein sequence ID" value="KAF9649453.1"/>
    <property type="molecule type" value="Genomic_DNA"/>
</dbReference>
<reference evidence="1" key="2">
    <citation type="journal article" date="2020" name="Nat. Commun.">
        <title>Large-scale genome sequencing of mycorrhizal fungi provides insights into the early evolution of symbiotic traits.</title>
        <authorList>
            <person name="Miyauchi S."/>
            <person name="Kiss E."/>
            <person name="Kuo A."/>
            <person name="Drula E."/>
            <person name="Kohler A."/>
            <person name="Sanchez-Garcia M."/>
            <person name="Morin E."/>
            <person name="Andreopoulos B."/>
            <person name="Barry K.W."/>
            <person name="Bonito G."/>
            <person name="Buee M."/>
            <person name="Carver A."/>
            <person name="Chen C."/>
            <person name="Cichocki N."/>
            <person name="Clum A."/>
            <person name="Culley D."/>
            <person name="Crous P.W."/>
            <person name="Fauchery L."/>
            <person name="Girlanda M."/>
            <person name="Hayes R.D."/>
            <person name="Keri Z."/>
            <person name="LaButti K."/>
            <person name="Lipzen A."/>
            <person name="Lombard V."/>
            <person name="Magnuson J."/>
            <person name="Maillard F."/>
            <person name="Murat C."/>
            <person name="Nolan M."/>
            <person name="Ohm R.A."/>
            <person name="Pangilinan J."/>
            <person name="Pereira M.F."/>
            <person name="Perotto S."/>
            <person name="Peter M."/>
            <person name="Pfister S."/>
            <person name="Riley R."/>
            <person name="Sitrit Y."/>
            <person name="Stielow J.B."/>
            <person name="Szollosi G."/>
            <person name="Zifcakova L."/>
            <person name="Stursova M."/>
            <person name="Spatafora J.W."/>
            <person name="Tedersoo L."/>
            <person name="Vaario L.M."/>
            <person name="Yamada A."/>
            <person name="Yan M."/>
            <person name="Wang P."/>
            <person name="Xu J."/>
            <person name="Bruns T."/>
            <person name="Baldrian P."/>
            <person name="Vilgalys R."/>
            <person name="Dunand C."/>
            <person name="Henrissat B."/>
            <person name="Grigoriev I.V."/>
            <person name="Hibbett D."/>
            <person name="Nagy L.G."/>
            <person name="Martin F.M."/>
        </authorList>
    </citation>
    <scope>NUCLEOTIDE SEQUENCE</scope>
    <source>
        <strain evidence="1">P2</strain>
    </source>
</reference>
<organism evidence="1 2">
    <name type="scientific">Thelephora ganbajun</name>
    <name type="common">Ganba fungus</name>
    <dbReference type="NCBI Taxonomy" id="370292"/>
    <lineage>
        <taxon>Eukaryota</taxon>
        <taxon>Fungi</taxon>
        <taxon>Dikarya</taxon>
        <taxon>Basidiomycota</taxon>
        <taxon>Agaricomycotina</taxon>
        <taxon>Agaricomycetes</taxon>
        <taxon>Thelephorales</taxon>
        <taxon>Thelephoraceae</taxon>
        <taxon>Thelephora</taxon>
    </lineage>
</organism>
<evidence type="ECO:0000313" key="1">
    <source>
        <dbReference type="EMBL" id="KAF9649453.1"/>
    </source>
</evidence>
<gene>
    <name evidence="1" type="ORF">BDM02DRAFT_3268660</name>
</gene>
<evidence type="ECO:0000313" key="2">
    <source>
        <dbReference type="Proteomes" id="UP000886501"/>
    </source>
</evidence>
<proteinExistence type="predicted"/>
<sequence length="458" mass="49837">MSSEGPLDIAKVHSLFPSLSTQAPYIYADNAGGSQCSKPVIDRIVDYLSNTNVQVGADYSVSKISTDRVDLGRETARILFNASSADEIALGSSSTLLMENLARAIDGDLGDEDEIIVMSEHETNAGPWKRLAVRNGLDLSYWHVTPAKGSNNPYAVAHDVETLLPLITQNTRIVAITACSNILGSVVDVKSVVKKIRAKAAEKGAKKLEVSIDCVAYAPHRKIDVQDWDVDYAVFTFYKVYGPHIAALYTRLSKLPNLTSLMHHFLSPSVDKTSYKLMPGGLGYELAYGATGVLEYLLSISPISGPTSSTSLKDPGSIYSDPETHNRLKATFAAIAKHEHTLVRRLLGHLTSEKLAKRGVRVVGEEATSKRRVPTISFVIVKGETGNAISGKDVVKIFDAKGTMGIRHGHFYAYTLVDTLKPKVDVDDALVRISLVHYNTVEEVDQLIEVLDEALGVQ</sequence>
<name>A0ACB6ZJA9_THEGA</name>
<reference evidence="1" key="1">
    <citation type="submission" date="2019-10" db="EMBL/GenBank/DDBJ databases">
        <authorList>
            <consortium name="DOE Joint Genome Institute"/>
            <person name="Kuo A."/>
            <person name="Miyauchi S."/>
            <person name="Kiss E."/>
            <person name="Drula E."/>
            <person name="Kohler A."/>
            <person name="Sanchez-Garcia M."/>
            <person name="Andreopoulos B."/>
            <person name="Barry K.W."/>
            <person name="Bonito G."/>
            <person name="Buee M."/>
            <person name="Carver A."/>
            <person name="Chen C."/>
            <person name="Cichocki N."/>
            <person name="Clum A."/>
            <person name="Culley D."/>
            <person name="Crous P.W."/>
            <person name="Fauchery L."/>
            <person name="Girlanda M."/>
            <person name="Hayes R."/>
            <person name="Keri Z."/>
            <person name="Labutti K."/>
            <person name="Lipzen A."/>
            <person name="Lombard V."/>
            <person name="Magnuson J."/>
            <person name="Maillard F."/>
            <person name="Morin E."/>
            <person name="Murat C."/>
            <person name="Nolan M."/>
            <person name="Ohm R."/>
            <person name="Pangilinan J."/>
            <person name="Pereira M."/>
            <person name="Perotto S."/>
            <person name="Peter M."/>
            <person name="Riley R."/>
            <person name="Sitrit Y."/>
            <person name="Stielow B."/>
            <person name="Szollosi G."/>
            <person name="Zifcakova L."/>
            <person name="Stursova M."/>
            <person name="Spatafora J.W."/>
            <person name="Tedersoo L."/>
            <person name="Vaario L.-M."/>
            <person name="Yamada A."/>
            <person name="Yan M."/>
            <person name="Wang P."/>
            <person name="Xu J."/>
            <person name="Bruns T."/>
            <person name="Baldrian P."/>
            <person name="Vilgalys R."/>
            <person name="Henrissat B."/>
            <person name="Grigoriev I.V."/>
            <person name="Hibbett D."/>
            <person name="Nagy L.G."/>
            <person name="Martin F.M."/>
        </authorList>
    </citation>
    <scope>NUCLEOTIDE SEQUENCE</scope>
    <source>
        <strain evidence="1">P2</strain>
    </source>
</reference>
<keyword evidence="1" id="KW-0808">Transferase</keyword>
<comment type="caution">
    <text evidence="1">The sequence shown here is derived from an EMBL/GenBank/DDBJ whole genome shotgun (WGS) entry which is preliminary data.</text>
</comment>
<keyword evidence="2" id="KW-1185">Reference proteome</keyword>